<feature type="signal peptide" evidence="2">
    <location>
        <begin position="1"/>
        <end position="22"/>
    </location>
</feature>
<organism evidence="3 4">
    <name type="scientific">Hydra vulgaris</name>
    <name type="common">Hydra</name>
    <name type="synonym">Hydra attenuata</name>
    <dbReference type="NCBI Taxonomy" id="6087"/>
    <lineage>
        <taxon>Eukaryota</taxon>
        <taxon>Metazoa</taxon>
        <taxon>Cnidaria</taxon>
        <taxon>Hydrozoa</taxon>
        <taxon>Hydroidolina</taxon>
        <taxon>Anthoathecata</taxon>
        <taxon>Aplanulata</taxon>
        <taxon>Hydridae</taxon>
        <taxon>Hydra</taxon>
    </lineage>
</organism>
<feature type="transmembrane region" description="Helical" evidence="1">
    <location>
        <begin position="377"/>
        <end position="402"/>
    </location>
</feature>
<reference evidence="4 5" key="1">
    <citation type="submission" date="2025-05" db="UniProtKB">
        <authorList>
            <consortium name="RefSeq"/>
        </authorList>
    </citation>
    <scope>IDENTIFICATION</scope>
</reference>
<keyword evidence="1" id="KW-0472">Membrane</keyword>
<keyword evidence="1" id="KW-1133">Transmembrane helix</keyword>
<name>A0ABM4C195_HYDVU</name>
<dbReference type="GeneID" id="105844339"/>
<evidence type="ECO:0000313" key="5">
    <source>
        <dbReference type="RefSeq" id="XP_065655318.1"/>
    </source>
</evidence>
<evidence type="ECO:0000256" key="2">
    <source>
        <dbReference type="SAM" id="SignalP"/>
    </source>
</evidence>
<evidence type="ECO:0000313" key="4">
    <source>
        <dbReference type="RefSeq" id="XP_065655317.1"/>
    </source>
</evidence>
<feature type="transmembrane region" description="Helical" evidence="1">
    <location>
        <begin position="177"/>
        <end position="199"/>
    </location>
</feature>
<keyword evidence="2" id="KW-0732">Signal</keyword>
<sequence>MIYIQESIVILIIVTILHFADGFCQIHCNCIEGNFSVCYAHGATHANSSNETKPINIPVNLEHLSNQPPCEFNLNTNISALAPFVTECGNSKADFLILKTWFPHLTSLKKINNAEECVYKLFNKTMVNNCSTGCIESADFLLLCLCKICIPSSTAKIENFYKNKTNSSDKSVMQLKWGFPLVITTASLSILAILINLIFLLRICLYKPVNLINTLGFFLMIFSIFLASYGIIMAAYLYKGWNSETHFCQGLTSLKFFSLGACICSLVMLSFHFSLRQSSTETGERDAVFKGVVFVLEGVMLSGVFSIMSWVKMDDWDFLCCIITPTSNMDKVLMLVETSYYAILFLVVAKYLFHLFRRKKNDCPFFMEHYYEVESSLFALIFFSFFIWVAGYTVTLPFFNLFSLKLTAIIRVCVLMVPLNLHTLIFNLTTSCKEKNLKITKSVYGENDALTECECFGTGTCQSCKSNYSIDLKLDDNISNQETMLLSTECLSNNAPLQEEVQSNQLINKKNNFVSPKLVCRSPTARRFFSESKNCTITNDFKTETILLQEKDENNSCVSDNIKPQKPTFLDLNEVKTTDLVLMPVAKLNSPRGKPTDFPSFISIDDTTPDRAMKMCFDGTKSKFERKSIVKDSPTS</sequence>
<evidence type="ECO:0000256" key="1">
    <source>
        <dbReference type="SAM" id="Phobius"/>
    </source>
</evidence>
<feature type="transmembrane region" description="Helical" evidence="1">
    <location>
        <begin position="338"/>
        <end position="356"/>
    </location>
</feature>
<proteinExistence type="predicted"/>
<dbReference type="RefSeq" id="XP_065655317.1">
    <property type="nucleotide sequence ID" value="XM_065799245.1"/>
</dbReference>
<feature type="transmembrane region" description="Helical" evidence="1">
    <location>
        <begin position="408"/>
        <end position="428"/>
    </location>
</feature>
<feature type="transmembrane region" description="Helical" evidence="1">
    <location>
        <begin position="211"/>
        <end position="236"/>
    </location>
</feature>
<keyword evidence="3" id="KW-1185">Reference proteome</keyword>
<protein>
    <submittedName>
        <fullName evidence="4 5">Uncharacterized protein LOC105844339 isoform X2</fullName>
    </submittedName>
</protein>
<accession>A0ABM4C195</accession>
<dbReference type="Proteomes" id="UP001652625">
    <property type="component" value="Chromosome 06"/>
</dbReference>
<gene>
    <name evidence="4 5" type="primary">LOC105844339</name>
</gene>
<keyword evidence="1" id="KW-0812">Transmembrane</keyword>
<feature type="transmembrane region" description="Helical" evidence="1">
    <location>
        <begin position="256"/>
        <end position="275"/>
    </location>
</feature>
<feature type="transmembrane region" description="Helical" evidence="1">
    <location>
        <begin position="287"/>
        <end position="308"/>
    </location>
</feature>
<feature type="chain" id="PRO_5045025894" evidence="2">
    <location>
        <begin position="23"/>
        <end position="636"/>
    </location>
</feature>
<evidence type="ECO:0000313" key="3">
    <source>
        <dbReference type="Proteomes" id="UP001652625"/>
    </source>
</evidence>
<dbReference type="RefSeq" id="XP_065655318.1">
    <property type="nucleotide sequence ID" value="XM_065799246.1"/>
</dbReference>